<dbReference type="GO" id="GO:0004612">
    <property type="term" value="F:phosphoenolpyruvate carboxykinase (ATP) activity"/>
    <property type="evidence" value="ECO:0007669"/>
    <property type="project" value="UniProtKB-EC"/>
</dbReference>
<dbReference type="SUPFAM" id="SSF53795">
    <property type="entry name" value="PEP carboxykinase-like"/>
    <property type="match status" value="1"/>
</dbReference>
<proteinExistence type="inferred from homology"/>
<comment type="similarity">
    <text evidence="2">Belongs to the phosphoenolpyruvate carboxykinase (ATP) family.</text>
</comment>
<evidence type="ECO:0000313" key="9">
    <source>
        <dbReference type="Proteomes" id="UP000473699"/>
    </source>
</evidence>
<keyword evidence="6" id="KW-0456">Lyase</keyword>
<dbReference type="EC" id="4.1.1.49" evidence="3"/>
<evidence type="ECO:0000313" key="8">
    <source>
        <dbReference type="EMBL" id="MST55627.1"/>
    </source>
</evidence>
<dbReference type="SUPFAM" id="SSF68923">
    <property type="entry name" value="PEP carboxykinase N-terminal domain"/>
    <property type="match status" value="1"/>
</dbReference>
<dbReference type="UniPathway" id="UPA00138"/>
<evidence type="ECO:0000256" key="6">
    <source>
        <dbReference type="ARBA" id="ARBA00023239"/>
    </source>
</evidence>
<keyword evidence="9" id="KW-1185">Reference proteome</keyword>
<dbReference type="InterPro" id="IPR008210">
    <property type="entry name" value="PEP_carboxykinase_N"/>
</dbReference>
<accession>A0A6L5YDG6</accession>
<reference evidence="8 9" key="1">
    <citation type="submission" date="2019-08" db="EMBL/GenBank/DDBJ databases">
        <title>In-depth cultivation of the pig gut microbiome towards novel bacterial diversity and tailored functional studies.</title>
        <authorList>
            <person name="Wylensek D."/>
            <person name="Hitch T.C.A."/>
            <person name="Clavel T."/>
        </authorList>
    </citation>
    <scope>NUCLEOTIDE SEQUENCE [LARGE SCALE GENOMIC DNA]</scope>
    <source>
        <strain evidence="8 9">SM-530-WT-4B</strain>
    </source>
</reference>
<dbReference type="EMBL" id="VUNH01000005">
    <property type="protein sequence ID" value="MST55627.1"/>
    <property type="molecule type" value="Genomic_DNA"/>
</dbReference>
<evidence type="ECO:0000256" key="1">
    <source>
        <dbReference type="ARBA" id="ARBA00004742"/>
    </source>
</evidence>
<comment type="pathway">
    <text evidence="1">Carbohydrate biosynthesis; gluconeogenesis.</text>
</comment>
<dbReference type="Gene3D" id="3.90.228.20">
    <property type="match status" value="1"/>
</dbReference>
<keyword evidence="8" id="KW-0808">Transferase</keyword>
<keyword evidence="8" id="KW-0670">Pyruvate</keyword>
<dbReference type="Pfam" id="PF01293">
    <property type="entry name" value="PEPCK_ATP"/>
    <property type="match status" value="1"/>
</dbReference>
<dbReference type="InterPro" id="IPR001272">
    <property type="entry name" value="PEP_carboxykinase_ATP"/>
</dbReference>
<dbReference type="InterPro" id="IPR013035">
    <property type="entry name" value="PEP_carboxykinase_C"/>
</dbReference>
<protein>
    <recommendedName>
        <fullName evidence="3">phosphoenolpyruvate carboxykinase (ATP)</fullName>
        <ecNumber evidence="3">4.1.1.49</ecNumber>
    </recommendedName>
</protein>
<dbReference type="Proteomes" id="UP000473699">
    <property type="component" value="Unassembled WGS sequence"/>
</dbReference>
<dbReference type="GO" id="GO:0005524">
    <property type="term" value="F:ATP binding"/>
    <property type="evidence" value="ECO:0007669"/>
    <property type="project" value="UniProtKB-KW"/>
</dbReference>
<keyword evidence="5" id="KW-0067">ATP-binding</keyword>
<keyword evidence="4" id="KW-0547">Nucleotide-binding</keyword>
<dbReference type="RefSeq" id="WP_154528714.1">
    <property type="nucleotide sequence ID" value="NZ_VUNH01000005.1"/>
</dbReference>
<evidence type="ECO:0000256" key="3">
    <source>
        <dbReference type="ARBA" id="ARBA00012363"/>
    </source>
</evidence>
<evidence type="ECO:0000256" key="2">
    <source>
        <dbReference type="ARBA" id="ARBA00006052"/>
    </source>
</evidence>
<gene>
    <name evidence="8" type="ORF">FYJ74_06210</name>
</gene>
<evidence type="ECO:0000256" key="4">
    <source>
        <dbReference type="ARBA" id="ARBA00022741"/>
    </source>
</evidence>
<keyword evidence="8" id="KW-0418">Kinase</keyword>
<evidence type="ECO:0000256" key="7">
    <source>
        <dbReference type="ARBA" id="ARBA00047371"/>
    </source>
</evidence>
<dbReference type="GO" id="GO:0006094">
    <property type="term" value="P:gluconeogenesis"/>
    <property type="evidence" value="ECO:0007669"/>
    <property type="project" value="UniProtKB-UniPathway"/>
</dbReference>
<sequence>MVELERFENAELFKKINDLPVRTIVETPFYGNNVTKIESVAQAYELAKNSPGTLELTGMPVYKPEAQGLPKGANVLMFNDGAVVGRAAAARRIVGTPGVDTAGLCKIVREAVYQGRFRRFYEAETVVGLDKDFTVRARLLIPEGFENNLLSWMLNFQFMTDEVKKFYAGSRVIPGEGDILVYSDPYWTHPDFPLGLAFFSPQQNCAAILGMRYFGEFKKGTLTLGWGTAARHGYASCHGGLKRFTRRDGGKFVLAVFGLSGSGKSTITHAKHGGKYEIMVLHDDAFVVNVREKYAIAMEPTYFDKLQDYPIGCEDNKYLLTVQNCGVTRDAVGKTIAVTEDVRNGNGRAVKSRLWTANRVDRIDEPLNAICWLMKDPTLPPMLKLTGASLAATMGATLATKRTSAEQLAKGVDPDALVIESYANPFRTYPLSMDYERFKALIEDGVDCYVLNTGDFMGRKVKKEDTFAALEAVVDGTAKFEPTGLPGIEYLPVEGFGMDLGDEKYRAAFMARMKDRARFIAGRETAGGGVDELPEDALESIEAVVSALRKM</sequence>
<dbReference type="GO" id="GO:0016301">
    <property type="term" value="F:kinase activity"/>
    <property type="evidence" value="ECO:0007669"/>
    <property type="project" value="UniProtKB-KW"/>
</dbReference>
<evidence type="ECO:0000256" key="5">
    <source>
        <dbReference type="ARBA" id="ARBA00022840"/>
    </source>
</evidence>
<comment type="catalytic activity">
    <reaction evidence="7">
        <text>oxaloacetate + ATP = phosphoenolpyruvate + ADP + CO2</text>
        <dbReference type="Rhea" id="RHEA:18617"/>
        <dbReference type="ChEBI" id="CHEBI:16452"/>
        <dbReference type="ChEBI" id="CHEBI:16526"/>
        <dbReference type="ChEBI" id="CHEBI:30616"/>
        <dbReference type="ChEBI" id="CHEBI:58702"/>
        <dbReference type="ChEBI" id="CHEBI:456216"/>
        <dbReference type="EC" id="4.1.1.49"/>
    </reaction>
</comment>
<dbReference type="AlphaFoldDB" id="A0A6L5YDG6"/>
<comment type="caution">
    <text evidence="8">The sequence shown here is derived from an EMBL/GenBank/DDBJ whole genome shotgun (WGS) entry which is preliminary data.</text>
</comment>
<name>A0A6L5YDG6_9BACT</name>
<organism evidence="8 9">
    <name type="scientific">Pyramidobacter porci</name>
    <dbReference type="NCBI Taxonomy" id="2605789"/>
    <lineage>
        <taxon>Bacteria</taxon>
        <taxon>Thermotogati</taxon>
        <taxon>Synergistota</taxon>
        <taxon>Synergistia</taxon>
        <taxon>Synergistales</taxon>
        <taxon>Dethiosulfovibrionaceae</taxon>
        <taxon>Pyramidobacter</taxon>
    </lineage>
</organism>